<dbReference type="PANTHER" id="PTHR11203:SF37">
    <property type="entry name" value="INTEGRATOR COMPLEX SUBUNIT 11"/>
    <property type="match status" value="1"/>
</dbReference>
<dbReference type="PANTHER" id="PTHR11203">
    <property type="entry name" value="CLEAVAGE AND POLYADENYLATION SPECIFICITY FACTOR FAMILY MEMBER"/>
    <property type="match status" value="1"/>
</dbReference>
<dbReference type="Pfam" id="PF00753">
    <property type="entry name" value="Lactamase_B"/>
    <property type="match status" value="1"/>
</dbReference>
<dbReference type="RefSeq" id="WP_025603910.1">
    <property type="nucleotide sequence ID" value="NZ_CP021236.1"/>
</dbReference>
<evidence type="ECO:0000259" key="3">
    <source>
        <dbReference type="SMART" id="SM01027"/>
    </source>
</evidence>
<geneLocation type="plasmid" evidence="4 5">
    <name>unnamed</name>
</geneLocation>
<dbReference type="EMBL" id="CP021236">
    <property type="protein sequence ID" value="ARS38153.1"/>
    <property type="molecule type" value="Genomic_DNA"/>
</dbReference>
<dbReference type="InterPro" id="IPR001279">
    <property type="entry name" value="Metallo-B-lactamas"/>
</dbReference>
<dbReference type="Proteomes" id="UP000266292">
    <property type="component" value="Plasmid unnamed"/>
</dbReference>
<evidence type="ECO:0000313" key="5">
    <source>
        <dbReference type="Proteomes" id="UP000266292"/>
    </source>
</evidence>
<sequence>MDAKITIKFLGAAGSVTGSKYLIKAAGKQILIDCGLFQGLKELRDLNWEEPPLKVAEIDLVLLTHAHLDHTGYLPRLVSMGFKGRVLGTAPTLAITEIILKDSAKIQEEDAARANKQGYSKHKPAKPLYTLLDVERTIAYFSSQPLDVWVDLYPGIRVRFNYNGHIIGATFIELEVEGKTLVFSGDIGRENDMLLYPPHLPKQADVLLIESTYGNRLHPAVDTELELKNIIWEVWQKEGPLIIPSFAVERTQSFLFLLWKMKQKNSLPDIPIIMDSPMGRSVLNIFHHAPEWHKMSPEECAEMCKNIKVVKSIAESKSAVNTPGPKIIIAGSGMVTGGRVLSYLEKHLDDPDATILLIGYQAEGTRGRQLQEGAQELKMFGRYFPVRATVKNMEGLSGHADQGELIRWLGKLTKAPESIFIVHGELPAAEALRNKIKEVYGWEATLPALYSIHEV</sequence>
<proteinExistence type="predicted"/>
<dbReference type="Gene3D" id="3.40.50.10890">
    <property type="match status" value="1"/>
</dbReference>
<dbReference type="GO" id="GO:0004521">
    <property type="term" value="F:RNA endonuclease activity"/>
    <property type="evidence" value="ECO:0007669"/>
    <property type="project" value="TreeGrafter"/>
</dbReference>
<dbReference type="STRING" id="709015.GCA_000472485_00141"/>
<dbReference type="CDD" id="cd16295">
    <property type="entry name" value="TTHA0252-CPSF-like_MBL-fold"/>
    <property type="match status" value="1"/>
</dbReference>
<dbReference type="InterPro" id="IPR036866">
    <property type="entry name" value="RibonucZ/Hydroxyglut_hydro"/>
</dbReference>
<dbReference type="OrthoDB" id="9803916at2"/>
<dbReference type="Pfam" id="PF07521">
    <property type="entry name" value="RMMBL"/>
    <property type="match status" value="1"/>
</dbReference>
<dbReference type="SUPFAM" id="SSF56281">
    <property type="entry name" value="Metallo-hydrolase/oxidoreductase"/>
    <property type="match status" value="1"/>
</dbReference>
<feature type="domain" description="Metallo-beta-lactamase" evidence="2">
    <location>
        <begin position="17"/>
        <end position="246"/>
    </location>
</feature>
<dbReference type="AlphaFoldDB" id="A0A1X9YZC5"/>
<accession>A0A1X9YZC5</accession>
<dbReference type="Pfam" id="PF10996">
    <property type="entry name" value="Beta-Casp"/>
    <property type="match status" value="1"/>
</dbReference>
<name>A0A1X9YZC5_9BACT</name>
<evidence type="ECO:0000313" key="4">
    <source>
        <dbReference type="EMBL" id="ARS38153.1"/>
    </source>
</evidence>
<feature type="domain" description="Beta-Casp" evidence="3">
    <location>
        <begin position="251"/>
        <end position="370"/>
    </location>
</feature>
<dbReference type="GO" id="GO:0016787">
    <property type="term" value="F:hydrolase activity"/>
    <property type="evidence" value="ECO:0007669"/>
    <property type="project" value="UniProtKB-KW"/>
</dbReference>
<reference evidence="5" key="1">
    <citation type="submission" date="2017-05" db="EMBL/GenBank/DDBJ databases">
        <authorList>
            <person name="Ray J."/>
            <person name="Price M."/>
            <person name="Deutschbauer A."/>
        </authorList>
    </citation>
    <scope>NUCLEOTIDE SEQUENCE [LARGE SCALE GENOMIC DNA]</scope>
    <source>
        <strain evidence="5">DSM 19842</strain>
        <plasmid evidence="5">unnamed</plasmid>
    </source>
</reference>
<keyword evidence="4" id="KW-0614">Plasmid</keyword>
<dbReference type="InterPro" id="IPR011108">
    <property type="entry name" value="RMMBL"/>
</dbReference>
<dbReference type="SMART" id="SM01027">
    <property type="entry name" value="Beta-Casp"/>
    <property type="match status" value="1"/>
</dbReference>
<dbReference type="InterPro" id="IPR050698">
    <property type="entry name" value="MBL"/>
</dbReference>
<dbReference type="SMART" id="SM00849">
    <property type="entry name" value="Lactamase_B"/>
    <property type="match status" value="1"/>
</dbReference>
<organism evidence="4 5">
    <name type="scientific">Pontibacter actiniarum</name>
    <dbReference type="NCBI Taxonomy" id="323450"/>
    <lineage>
        <taxon>Bacteria</taxon>
        <taxon>Pseudomonadati</taxon>
        <taxon>Bacteroidota</taxon>
        <taxon>Cytophagia</taxon>
        <taxon>Cytophagales</taxon>
        <taxon>Hymenobacteraceae</taxon>
        <taxon>Pontibacter</taxon>
    </lineage>
</organism>
<keyword evidence="1 4" id="KW-0378">Hydrolase</keyword>
<dbReference type="InterPro" id="IPR022712">
    <property type="entry name" value="Beta_Casp"/>
</dbReference>
<protein>
    <submittedName>
        <fullName evidence="4">MBL fold hydrolase</fullName>
    </submittedName>
</protein>
<gene>
    <name evidence="4" type="ORF">CA264_21655</name>
</gene>
<evidence type="ECO:0000259" key="2">
    <source>
        <dbReference type="SMART" id="SM00849"/>
    </source>
</evidence>
<dbReference type="KEGG" id="pact:CA264_21655"/>
<keyword evidence="5" id="KW-1185">Reference proteome</keyword>
<evidence type="ECO:0000256" key="1">
    <source>
        <dbReference type="ARBA" id="ARBA00022801"/>
    </source>
</evidence>
<dbReference type="Gene3D" id="3.60.15.10">
    <property type="entry name" value="Ribonuclease Z/Hydroxyacylglutathione hydrolase-like"/>
    <property type="match status" value="1"/>
</dbReference>